<dbReference type="AlphaFoldDB" id="A0A6A6KJ94"/>
<keyword evidence="2" id="KW-1015">Disulfide bond</keyword>
<comment type="caution">
    <text evidence="6">The sequence shown here is derived from an EMBL/GenBank/DDBJ whole genome shotgun (WGS) entry which is preliminary data.</text>
</comment>
<feature type="domain" description="Bifunctional inhibitor/plant lipid transfer protein/seed storage helical" evidence="5">
    <location>
        <begin position="32"/>
        <end position="120"/>
    </location>
</feature>
<evidence type="ECO:0000256" key="3">
    <source>
        <dbReference type="RuleBase" id="RU000628"/>
    </source>
</evidence>
<keyword evidence="4" id="KW-0732">Signal</keyword>
<name>A0A6A6KJ94_HEVBR</name>
<accession>A0A6A6KJ94</accession>
<evidence type="ECO:0000259" key="5">
    <source>
        <dbReference type="SMART" id="SM00499"/>
    </source>
</evidence>
<protein>
    <recommendedName>
        <fullName evidence="3">Non-specific lipid-transfer protein</fullName>
    </recommendedName>
</protein>
<gene>
    <name evidence="6" type="ORF">GH714_003690</name>
</gene>
<sequence length="124" mass="12881">MANSRVLKYLVCLVLVSLVAGAPKASRAEITCGQVVRSLSPCVSYVLGGGNVPGQCCTGMKTLYSAAQTTPDRQAVCKCLKSAISSSGVPYTGYNLGLAAGLPAKCHVNLPYKIDPNTNCDIVK</sequence>
<dbReference type="GO" id="GO:0008289">
    <property type="term" value="F:lipid binding"/>
    <property type="evidence" value="ECO:0007669"/>
    <property type="project" value="UniProtKB-KW"/>
</dbReference>
<feature type="chain" id="PRO_5025447338" description="Non-specific lipid-transfer protein" evidence="4">
    <location>
        <begin position="22"/>
        <end position="124"/>
    </location>
</feature>
<keyword evidence="7" id="KW-1185">Reference proteome</keyword>
<dbReference type="CDD" id="cd01960">
    <property type="entry name" value="nsLTP1"/>
    <property type="match status" value="1"/>
</dbReference>
<dbReference type="EMBL" id="JAAGAX010000016">
    <property type="protein sequence ID" value="KAF2287978.1"/>
    <property type="molecule type" value="Genomic_DNA"/>
</dbReference>
<dbReference type="SUPFAM" id="SSF47699">
    <property type="entry name" value="Bifunctional inhibitor/lipid-transfer protein/seed storage 2S albumin"/>
    <property type="match status" value="1"/>
</dbReference>
<dbReference type="PANTHER" id="PTHR33076">
    <property type="entry name" value="NON-SPECIFIC LIPID-TRANSFER PROTEIN 2-RELATED"/>
    <property type="match status" value="1"/>
</dbReference>
<dbReference type="Gene3D" id="1.10.110.10">
    <property type="entry name" value="Plant lipid-transfer and hydrophobic proteins"/>
    <property type="match status" value="1"/>
</dbReference>
<comment type="function">
    <text evidence="3">Plant non-specific lipid-transfer proteins transfer phospholipids as well as galactolipids across membranes. May play a role in wax or cutin deposition in the cell walls of expanding epidermal cells and certain secretory tissues.</text>
</comment>
<dbReference type="InterPro" id="IPR000528">
    <property type="entry name" value="Plant_nsLTP"/>
</dbReference>
<proteinExistence type="inferred from homology"/>
<evidence type="ECO:0000256" key="1">
    <source>
        <dbReference type="ARBA" id="ARBA00009748"/>
    </source>
</evidence>
<dbReference type="Pfam" id="PF00234">
    <property type="entry name" value="Tryp_alpha_amyl"/>
    <property type="match status" value="1"/>
</dbReference>
<feature type="signal peptide" evidence="4">
    <location>
        <begin position="1"/>
        <end position="21"/>
    </location>
</feature>
<organism evidence="6 7">
    <name type="scientific">Hevea brasiliensis</name>
    <name type="common">Para rubber tree</name>
    <name type="synonym">Siphonia brasiliensis</name>
    <dbReference type="NCBI Taxonomy" id="3981"/>
    <lineage>
        <taxon>Eukaryota</taxon>
        <taxon>Viridiplantae</taxon>
        <taxon>Streptophyta</taxon>
        <taxon>Embryophyta</taxon>
        <taxon>Tracheophyta</taxon>
        <taxon>Spermatophyta</taxon>
        <taxon>Magnoliopsida</taxon>
        <taxon>eudicotyledons</taxon>
        <taxon>Gunneridae</taxon>
        <taxon>Pentapetalae</taxon>
        <taxon>rosids</taxon>
        <taxon>fabids</taxon>
        <taxon>Malpighiales</taxon>
        <taxon>Euphorbiaceae</taxon>
        <taxon>Crotonoideae</taxon>
        <taxon>Micrandreae</taxon>
        <taxon>Hevea</taxon>
    </lineage>
</organism>
<dbReference type="GO" id="GO:0006869">
    <property type="term" value="P:lipid transport"/>
    <property type="evidence" value="ECO:0007669"/>
    <property type="project" value="InterPro"/>
</dbReference>
<keyword evidence="3" id="KW-0813">Transport</keyword>
<dbReference type="InterPro" id="IPR016140">
    <property type="entry name" value="Bifunc_inhib/LTP/seed_store"/>
</dbReference>
<comment type="similarity">
    <text evidence="1 3">Belongs to the plant LTP family.</text>
</comment>
<reference evidence="6 7" key="1">
    <citation type="journal article" date="2020" name="Mol. Plant">
        <title>The Chromosome-Based Rubber Tree Genome Provides New Insights into Spurge Genome Evolution and Rubber Biosynthesis.</title>
        <authorList>
            <person name="Liu J."/>
            <person name="Shi C."/>
            <person name="Shi C.C."/>
            <person name="Li W."/>
            <person name="Zhang Q.J."/>
            <person name="Zhang Y."/>
            <person name="Li K."/>
            <person name="Lu H.F."/>
            <person name="Shi C."/>
            <person name="Zhu S.T."/>
            <person name="Xiao Z.Y."/>
            <person name="Nan H."/>
            <person name="Yue Y."/>
            <person name="Zhu X.G."/>
            <person name="Wu Y."/>
            <person name="Hong X.N."/>
            <person name="Fan G.Y."/>
            <person name="Tong Y."/>
            <person name="Zhang D."/>
            <person name="Mao C.L."/>
            <person name="Liu Y.L."/>
            <person name="Hao S.J."/>
            <person name="Liu W.Q."/>
            <person name="Lv M.Q."/>
            <person name="Zhang H.B."/>
            <person name="Liu Y."/>
            <person name="Hu-Tang G.R."/>
            <person name="Wang J.P."/>
            <person name="Wang J.H."/>
            <person name="Sun Y.H."/>
            <person name="Ni S.B."/>
            <person name="Chen W.B."/>
            <person name="Zhang X.C."/>
            <person name="Jiao Y.N."/>
            <person name="Eichler E.E."/>
            <person name="Li G.H."/>
            <person name="Liu X."/>
            <person name="Gao L.Z."/>
        </authorList>
    </citation>
    <scope>NUCLEOTIDE SEQUENCE [LARGE SCALE GENOMIC DNA]</scope>
    <source>
        <strain evidence="7">cv. GT1</strain>
        <tissue evidence="6">Leaf</tissue>
    </source>
</reference>
<dbReference type="SMART" id="SM00499">
    <property type="entry name" value="AAI"/>
    <property type="match status" value="1"/>
</dbReference>
<dbReference type="PROSITE" id="PS00597">
    <property type="entry name" value="PLANT_LTP"/>
    <property type="match status" value="1"/>
</dbReference>
<evidence type="ECO:0000313" key="7">
    <source>
        <dbReference type="Proteomes" id="UP000467840"/>
    </source>
</evidence>
<keyword evidence="3" id="KW-0446">Lipid-binding</keyword>
<dbReference type="SMR" id="A0A6A6KJ94"/>
<dbReference type="OrthoDB" id="1890443at2759"/>
<dbReference type="InterPro" id="IPR036312">
    <property type="entry name" value="Bifun_inhib/LTP/seed_sf"/>
</dbReference>
<evidence type="ECO:0000256" key="4">
    <source>
        <dbReference type="SAM" id="SignalP"/>
    </source>
</evidence>
<evidence type="ECO:0000256" key="2">
    <source>
        <dbReference type="ARBA" id="ARBA00023157"/>
    </source>
</evidence>
<dbReference type="Proteomes" id="UP000467840">
    <property type="component" value="Chromosome 8"/>
</dbReference>
<dbReference type="PRINTS" id="PR00382">
    <property type="entry name" value="LIPIDTRNSFER"/>
</dbReference>
<evidence type="ECO:0000313" key="6">
    <source>
        <dbReference type="EMBL" id="KAF2287978.1"/>
    </source>
</evidence>